<keyword evidence="7" id="KW-0511">Multifunctional enzyme</keyword>
<dbReference type="Gene3D" id="3.30.420.10">
    <property type="entry name" value="Ribonuclease H-like superfamily/Ribonuclease H"/>
    <property type="match status" value="1"/>
</dbReference>
<accession>A0ABM3M662</accession>
<dbReference type="InterPro" id="IPR000477">
    <property type="entry name" value="RT_dom"/>
</dbReference>
<keyword evidence="4" id="KW-0540">Nuclease</keyword>
<dbReference type="InterPro" id="IPR043502">
    <property type="entry name" value="DNA/RNA_pol_sf"/>
</dbReference>
<evidence type="ECO:0000256" key="6">
    <source>
        <dbReference type="ARBA" id="ARBA00022801"/>
    </source>
</evidence>
<evidence type="ECO:0000313" key="11">
    <source>
        <dbReference type="Proteomes" id="UP001652582"/>
    </source>
</evidence>
<dbReference type="EC" id="2.7.7.49" evidence="1"/>
<reference evidence="12" key="1">
    <citation type="submission" date="2025-08" db="UniProtKB">
        <authorList>
            <consortium name="RefSeq"/>
        </authorList>
    </citation>
    <scope>IDENTIFICATION</scope>
</reference>
<evidence type="ECO:0000256" key="2">
    <source>
        <dbReference type="ARBA" id="ARBA00022679"/>
    </source>
</evidence>
<dbReference type="Gene3D" id="1.10.340.70">
    <property type="match status" value="1"/>
</dbReference>
<evidence type="ECO:0000256" key="7">
    <source>
        <dbReference type="ARBA" id="ARBA00023268"/>
    </source>
</evidence>
<gene>
    <name evidence="12" type="primary">LOC112050731</name>
</gene>
<dbReference type="Pfam" id="PF17921">
    <property type="entry name" value="Integrase_H2C2"/>
    <property type="match status" value="1"/>
</dbReference>
<name>A0ABM3M662_BICAN</name>
<dbReference type="InterPro" id="IPR001995">
    <property type="entry name" value="Peptidase_A2_cat"/>
</dbReference>
<dbReference type="InterPro" id="IPR021109">
    <property type="entry name" value="Peptidase_aspartic_dom_sf"/>
</dbReference>
<evidence type="ECO:0000313" key="12">
    <source>
        <dbReference type="RefSeq" id="XP_052746959.1"/>
    </source>
</evidence>
<dbReference type="SUPFAM" id="SSF50630">
    <property type="entry name" value="Acid proteases"/>
    <property type="match status" value="1"/>
</dbReference>
<dbReference type="InterPro" id="IPR050951">
    <property type="entry name" value="Retrovirus_Pol_polyprotein"/>
</dbReference>
<dbReference type="PROSITE" id="PS50175">
    <property type="entry name" value="ASP_PROT_RETROV"/>
    <property type="match status" value="1"/>
</dbReference>
<dbReference type="InterPro" id="IPR001584">
    <property type="entry name" value="Integrase_cat-core"/>
</dbReference>
<dbReference type="PANTHER" id="PTHR37984">
    <property type="entry name" value="PROTEIN CBG26694"/>
    <property type="match status" value="1"/>
</dbReference>
<dbReference type="Gene3D" id="3.10.10.10">
    <property type="entry name" value="HIV Type 1 Reverse Transcriptase, subunit A, domain 1"/>
    <property type="match status" value="1"/>
</dbReference>
<dbReference type="Pfam" id="PF00665">
    <property type="entry name" value="rve"/>
    <property type="match status" value="1"/>
</dbReference>
<keyword evidence="5" id="KW-0255">Endonuclease</keyword>
<dbReference type="PROSITE" id="PS50994">
    <property type="entry name" value="INTEGRASE"/>
    <property type="match status" value="1"/>
</dbReference>
<dbReference type="Proteomes" id="UP001652582">
    <property type="component" value="Unplaced"/>
</dbReference>
<feature type="domain" description="Integrase catalytic" evidence="10">
    <location>
        <begin position="815"/>
        <end position="987"/>
    </location>
</feature>
<dbReference type="CDD" id="cd01647">
    <property type="entry name" value="RT_LTR"/>
    <property type="match status" value="1"/>
</dbReference>
<evidence type="ECO:0000256" key="3">
    <source>
        <dbReference type="ARBA" id="ARBA00022695"/>
    </source>
</evidence>
<keyword evidence="11" id="KW-1185">Reference proteome</keyword>
<dbReference type="InterPro" id="IPR036397">
    <property type="entry name" value="RNaseH_sf"/>
</dbReference>
<proteinExistence type="predicted"/>
<dbReference type="InterPro" id="IPR041577">
    <property type="entry name" value="RT_RNaseH_2"/>
</dbReference>
<keyword evidence="6" id="KW-0378">Hydrolase</keyword>
<organism evidence="11 12">
    <name type="scientific">Bicyclus anynana</name>
    <name type="common">Squinting bush brown butterfly</name>
    <dbReference type="NCBI Taxonomy" id="110368"/>
    <lineage>
        <taxon>Eukaryota</taxon>
        <taxon>Metazoa</taxon>
        <taxon>Ecdysozoa</taxon>
        <taxon>Arthropoda</taxon>
        <taxon>Hexapoda</taxon>
        <taxon>Insecta</taxon>
        <taxon>Pterygota</taxon>
        <taxon>Neoptera</taxon>
        <taxon>Endopterygota</taxon>
        <taxon>Lepidoptera</taxon>
        <taxon>Glossata</taxon>
        <taxon>Ditrysia</taxon>
        <taxon>Papilionoidea</taxon>
        <taxon>Nymphalidae</taxon>
        <taxon>Satyrinae</taxon>
        <taxon>Satyrini</taxon>
        <taxon>Mycalesina</taxon>
        <taxon>Bicyclus</taxon>
    </lineage>
</organism>
<feature type="domain" description="Peptidase A2" evidence="8">
    <location>
        <begin position="117"/>
        <end position="190"/>
    </location>
</feature>
<dbReference type="Gene3D" id="3.30.70.270">
    <property type="match status" value="2"/>
</dbReference>
<dbReference type="PANTHER" id="PTHR37984:SF5">
    <property type="entry name" value="PROTEIN NYNRIN-LIKE"/>
    <property type="match status" value="1"/>
</dbReference>
<evidence type="ECO:0000259" key="8">
    <source>
        <dbReference type="PROSITE" id="PS50175"/>
    </source>
</evidence>
<feature type="domain" description="Reverse transcriptase" evidence="9">
    <location>
        <begin position="294"/>
        <end position="472"/>
    </location>
</feature>
<dbReference type="GeneID" id="112050731"/>
<sequence>MVDGSNILYLRDFVARGMFLKHTICTALNVHSMPRADCDCGDGRRLCRDRGRRSARRKFKPKKIMLLSPPIWRPSLSLFITLQFQDVGKLASAPTVANVGDPGTSNRLSVYDRTSNERFLVDTGADISVWAATPRDKKKTENAYKLFAANNTPIRTYGHKKVTLDLGLRRNFTWTFVIADVKNSILGADFLRYFKLLVDLHKKKLIDDTTKLSIDAMAVTSGDNESIRIISTKQQYYDILKQYPDVLRPMSLKQPVKHEVVHHIETTGPPLYARARPLPPDRYAAAKAEFDRMVEQGICRPSKSPWASPLHIVKKKDGSLRVCGDYRRLNAVTIPDRYPIPRIQDFTYALHGKKIFTKLDLKMAYYWIPMASEEDAQKSSVITPFGMYEFTVMCFGLRNSSQTFQRFMHQVLRGIDNCFCFVDDILLFSENENEHEKLLHEVLERLNKYGVTLNIDKCELGKDTINFLGYEVSESGIKPPRERIDTISSYPKPKTVMELRRFLGMLNFYRDCLPHQADHQHELNKFLHNKKKNDKTPIDWTPAANEAFEKCRQSITEATTLSYPVPGGELAIMSDASEHSMGAVLQQKIENIWKPLAFYSKSMSETQRKYSVYDRELLAIYTAVKHFRRLIEGSEVTVYSDHKPLSYALHRPASSSDTPRRERQLHFISQFCTSIKYIKGEENPVADALSRVEEVKLADVLDYEKLAQDQAGDIELHNLKNQPNLKFAEISLPGIKKPITCEVSTSSIRPYLPKAYRYVAFKAQHGLCHPGVRATRKQIASKFFWPDMNKEVATWAKTCIDCQRSKVHRHIVTPLAEFPSSQRFEHIHIDVIGALKLSNGYKYCVTIIDRCTKWPEVIPVQEVTAETVAKALYENWISRFGVPLRLSSDRGSNFESALFNVLMKRWGITRIHTTAYHPQANGQVERLHRTLKAALMARGATTTWSDEIPTVLLGLRTALREDNNLSPALMTYGTTLRIPSDFFVPTVRFP</sequence>
<dbReference type="InterPro" id="IPR041588">
    <property type="entry name" value="Integrase_H2C2"/>
</dbReference>
<dbReference type="Pfam" id="PF00078">
    <property type="entry name" value="RVT_1"/>
    <property type="match status" value="1"/>
</dbReference>
<dbReference type="Gene3D" id="2.40.70.10">
    <property type="entry name" value="Acid Proteases"/>
    <property type="match status" value="1"/>
</dbReference>
<dbReference type="InterPro" id="IPR043128">
    <property type="entry name" value="Rev_trsase/Diguanyl_cyclase"/>
</dbReference>
<evidence type="ECO:0000256" key="4">
    <source>
        <dbReference type="ARBA" id="ARBA00022722"/>
    </source>
</evidence>
<dbReference type="InterPro" id="IPR012337">
    <property type="entry name" value="RNaseH-like_sf"/>
</dbReference>
<evidence type="ECO:0000259" key="10">
    <source>
        <dbReference type="PROSITE" id="PS50994"/>
    </source>
</evidence>
<dbReference type="Gene3D" id="3.10.20.370">
    <property type="match status" value="1"/>
</dbReference>
<dbReference type="CDD" id="cd09274">
    <property type="entry name" value="RNase_HI_RT_Ty3"/>
    <property type="match status" value="1"/>
</dbReference>
<keyword evidence="3" id="KW-0548">Nucleotidyltransferase</keyword>
<dbReference type="SUPFAM" id="SSF53098">
    <property type="entry name" value="Ribonuclease H-like"/>
    <property type="match status" value="1"/>
</dbReference>
<dbReference type="RefSeq" id="XP_052746959.1">
    <property type="nucleotide sequence ID" value="XM_052890999.1"/>
</dbReference>
<evidence type="ECO:0000256" key="1">
    <source>
        <dbReference type="ARBA" id="ARBA00012493"/>
    </source>
</evidence>
<evidence type="ECO:0000259" key="9">
    <source>
        <dbReference type="PROSITE" id="PS50878"/>
    </source>
</evidence>
<dbReference type="SUPFAM" id="SSF56672">
    <property type="entry name" value="DNA/RNA polymerases"/>
    <property type="match status" value="1"/>
</dbReference>
<dbReference type="PROSITE" id="PS50878">
    <property type="entry name" value="RT_POL"/>
    <property type="match status" value="1"/>
</dbReference>
<evidence type="ECO:0000256" key="5">
    <source>
        <dbReference type="ARBA" id="ARBA00022759"/>
    </source>
</evidence>
<dbReference type="Pfam" id="PF17919">
    <property type="entry name" value="RT_RNaseH_2"/>
    <property type="match status" value="1"/>
</dbReference>
<protein>
    <recommendedName>
        <fullName evidence="1">RNA-directed DNA polymerase</fullName>
        <ecNumber evidence="1">2.7.7.49</ecNumber>
    </recommendedName>
</protein>
<keyword evidence="2" id="KW-0808">Transferase</keyword>